<dbReference type="PROSITE" id="PS50071">
    <property type="entry name" value="HOMEOBOX_2"/>
    <property type="match status" value="1"/>
</dbReference>
<dbReference type="SMART" id="SM00389">
    <property type="entry name" value="HOX"/>
    <property type="match status" value="1"/>
</dbReference>
<feature type="compositionally biased region" description="Basic and acidic residues" evidence="8">
    <location>
        <begin position="391"/>
        <end position="405"/>
    </location>
</feature>
<dbReference type="GO" id="GO:0009887">
    <property type="term" value="P:animal organ morphogenesis"/>
    <property type="evidence" value="ECO:0007669"/>
    <property type="project" value="TreeGrafter"/>
</dbReference>
<dbReference type="Pfam" id="PF01352">
    <property type="entry name" value="KRAB"/>
    <property type="match status" value="1"/>
</dbReference>
<dbReference type="InterPro" id="IPR001356">
    <property type="entry name" value="HD"/>
</dbReference>
<evidence type="ECO:0000256" key="1">
    <source>
        <dbReference type="ARBA" id="ARBA00004123"/>
    </source>
</evidence>
<feature type="region of interest" description="Disordered" evidence="8">
    <location>
        <begin position="332"/>
        <end position="351"/>
    </location>
</feature>
<protein>
    <submittedName>
        <fullName evidence="11">Uncharacterized protein</fullName>
    </submittedName>
</protein>
<sequence>MSWRRADKVTFHDVAAYLSEEEWTSLSERQKEIYKNVMVEIHNAMIFLGYQIINADTLIRVYKGEEIAIRRSIGLEKRTVVGDSASSACDTTVKADILCRVKHKEYPCSSDTHGREETEIRSSPSTGDPIITSVFTLSDKEEEGLRRKNRPEPERREHVASSQRDPFITSVFTLRDKGEQLKCKNLPEAERREHATCSPKRGPAVSPNVILKHKDDRAYTTANNAGRAEISKAPSAEDPIITSVYTIRDKEQNVLHRNTRQECVRREEIHCSPKHGLAGNPAVLLKDDRSSRIISRAETEMGKSPSTEDPIITSVYTISDNEALRHKTRLESERREQMDCSPNRGPPVNPDVLLKHKGVRCYSEKNCGDETEEPIITSVYTLRVKEPEALHHKDRLERQDVDRSPRSPSLDDDVIFENENSNASLSDHPDGERGENTAGKTRTQQRYRMPYTSRQLEELEKEFYYNHYITAQRKEELVTTLGLTSRQIKIWFQNRRAKQKRTSKGSSQPQTPQSQQASSTTPASPTVDSSREAVGGIYSSHFVP</sequence>
<comment type="similarity">
    <text evidence="2">Belongs to the Caudal homeobox family.</text>
</comment>
<evidence type="ECO:0000256" key="3">
    <source>
        <dbReference type="ARBA" id="ARBA00023125"/>
    </source>
</evidence>
<keyword evidence="5 6" id="KW-0539">Nucleus</keyword>
<comment type="subcellular location">
    <subcellularLocation>
        <location evidence="1 6 7">Nucleus</location>
    </subcellularLocation>
</comment>
<dbReference type="CDD" id="cd07765">
    <property type="entry name" value="KRAB_A-box"/>
    <property type="match status" value="1"/>
</dbReference>
<dbReference type="SUPFAM" id="SSF46689">
    <property type="entry name" value="Homeodomain-like"/>
    <property type="match status" value="1"/>
</dbReference>
<dbReference type="Pfam" id="PF00046">
    <property type="entry name" value="Homeodomain"/>
    <property type="match status" value="1"/>
</dbReference>
<feature type="DNA-binding region" description="Homeobox" evidence="6">
    <location>
        <begin position="444"/>
        <end position="503"/>
    </location>
</feature>
<dbReference type="Proteomes" id="UP001066276">
    <property type="component" value="Chromosome 7"/>
</dbReference>
<organism evidence="11 12">
    <name type="scientific">Pleurodeles waltl</name>
    <name type="common">Iberian ribbed newt</name>
    <dbReference type="NCBI Taxonomy" id="8319"/>
    <lineage>
        <taxon>Eukaryota</taxon>
        <taxon>Metazoa</taxon>
        <taxon>Chordata</taxon>
        <taxon>Craniata</taxon>
        <taxon>Vertebrata</taxon>
        <taxon>Euteleostomi</taxon>
        <taxon>Amphibia</taxon>
        <taxon>Batrachia</taxon>
        <taxon>Caudata</taxon>
        <taxon>Salamandroidea</taxon>
        <taxon>Salamandridae</taxon>
        <taxon>Pleurodelinae</taxon>
        <taxon>Pleurodeles</taxon>
    </lineage>
</organism>
<dbReference type="InterPro" id="IPR000047">
    <property type="entry name" value="HTH_motif"/>
</dbReference>
<evidence type="ECO:0000259" key="10">
    <source>
        <dbReference type="PROSITE" id="PS50805"/>
    </source>
</evidence>
<dbReference type="InterPro" id="IPR036051">
    <property type="entry name" value="KRAB_dom_sf"/>
</dbReference>
<dbReference type="SUPFAM" id="SSF109640">
    <property type="entry name" value="KRAB domain (Kruppel-associated box)"/>
    <property type="match status" value="1"/>
</dbReference>
<dbReference type="SMART" id="SM00349">
    <property type="entry name" value="KRAB"/>
    <property type="match status" value="1"/>
</dbReference>
<name>A0AAV7P4J0_PLEWA</name>
<dbReference type="InterPro" id="IPR009057">
    <property type="entry name" value="Homeodomain-like_sf"/>
</dbReference>
<evidence type="ECO:0000259" key="9">
    <source>
        <dbReference type="PROSITE" id="PS50071"/>
    </source>
</evidence>
<reference evidence="11" key="1">
    <citation type="journal article" date="2022" name="bioRxiv">
        <title>Sequencing and chromosome-scale assembly of the giantPleurodeles waltlgenome.</title>
        <authorList>
            <person name="Brown T."/>
            <person name="Elewa A."/>
            <person name="Iarovenko S."/>
            <person name="Subramanian E."/>
            <person name="Araus A.J."/>
            <person name="Petzold A."/>
            <person name="Susuki M."/>
            <person name="Suzuki K.-i.T."/>
            <person name="Hayashi T."/>
            <person name="Toyoda A."/>
            <person name="Oliveira C."/>
            <person name="Osipova E."/>
            <person name="Leigh N.D."/>
            <person name="Simon A."/>
            <person name="Yun M.H."/>
        </authorList>
    </citation>
    <scope>NUCLEOTIDE SEQUENCE</scope>
    <source>
        <strain evidence="11">20211129_DDA</strain>
        <tissue evidence="11">Liver</tissue>
    </source>
</reference>
<comment type="caution">
    <text evidence="11">The sequence shown here is derived from an EMBL/GenBank/DDBJ whole genome shotgun (WGS) entry which is preliminary data.</text>
</comment>
<feature type="domain" description="Homeobox" evidence="9">
    <location>
        <begin position="442"/>
        <end position="502"/>
    </location>
</feature>
<dbReference type="InterPro" id="IPR047152">
    <property type="entry name" value="Caudal_homeobox"/>
</dbReference>
<accession>A0AAV7P4J0</accession>
<feature type="domain" description="KRAB" evidence="10">
    <location>
        <begin position="9"/>
        <end position="80"/>
    </location>
</feature>
<dbReference type="InterPro" id="IPR001909">
    <property type="entry name" value="KRAB"/>
</dbReference>
<dbReference type="InterPro" id="IPR020479">
    <property type="entry name" value="HD_metazoa"/>
</dbReference>
<dbReference type="PANTHER" id="PTHR24332">
    <property type="entry name" value="HOMEOBOX PROTEIN CDX"/>
    <property type="match status" value="1"/>
</dbReference>
<dbReference type="Gene3D" id="1.10.10.60">
    <property type="entry name" value="Homeodomain-like"/>
    <property type="match status" value="1"/>
</dbReference>
<evidence type="ECO:0000256" key="4">
    <source>
        <dbReference type="ARBA" id="ARBA00023155"/>
    </source>
</evidence>
<evidence type="ECO:0000313" key="11">
    <source>
        <dbReference type="EMBL" id="KAJ1121759.1"/>
    </source>
</evidence>
<keyword evidence="4 6" id="KW-0371">Homeobox</keyword>
<feature type="region of interest" description="Disordered" evidence="8">
    <location>
        <begin position="495"/>
        <end position="544"/>
    </location>
</feature>
<evidence type="ECO:0000256" key="7">
    <source>
        <dbReference type="RuleBase" id="RU000682"/>
    </source>
</evidence>
<dbReference type="PROSITE" id="PS50805">
    <property type="entry name" value="KRAB"/>
    <property type="match status" value="1"/>
</dbReference>
<dbReference type="GO" id="GO:0009948">
    <property type="term" value="P:anterior/posterior axis specification"/>
    <property type="evidence" value="ECO:0007669"/>
    <property type="project" value="TreeGrafter"/>
</dbReference>
<dbReference type="GO" id="GO:0000977">
    <property type="term" value="F:RNA polymerase II transcription regulatory region sequence-specific DNA binding"/>
    <property type="evidence" value="ECO:0007669"/>
    <property type="project" value="TreeGrafter"/>
</dbReference>
<feature type="compositionally biased region" description="Low complexity" evidence="8">
    <location>
        <begin position="506"/>
        <end position="526"/>
    </location>
</feature>
<dbReference type="GO" id="GO:0005634">
    <property type="term" value="C:nucleus"/>
    <property type="evidence" value="ECO:0007669"/>
    <property type="project" value="UniProtKB-SubCell"/>
</dbReference>
<feature type="region of interest" description="Disordered" evidence="8">
    <location>
        <begin position="108"/>
        <end position="164"/>
    </location>
</feature>
<dbReference type="PANTHER" id="PTHR24332:SF9">
    <property type="entry name" value="HOMEOTIC PROTEIN CAUDAL"/>
    <property type="match status" value="1"/>
</dbReference>
<dbReference type="GO" id="GO:0030154">
    <property type="term" value="P:cell differentiation"/>
    <property type="evidence" value="ECO:0007669"/>
    <property type="project" value="TreeGrafter"/>
</dbReference>
<evidence type="ECO:0000256" key="6">
    <source>
        <dbReference type="PROSITE-ProRule" id="PRU00108"/>
    </source>
</evidence>
<dbReference type="PRINTS" id="PR00031">
    <property type="entry name" value="HTHREPRESSR"/>
</dbReference>
<dbReference type="GO" id="GO:0000981">
    <property type="term" value="F:DNA-binding transcription factor activity, RNA polymerase II-specific"/>
    <property type="evidence" value="ECO:0007669"/>
    <property type="project" value="InterPro"/>
</dbReference>
<feature type="region of interest" description="Disordered" evidence="8">
    <location>
        <begin position="391"/>
        <end position="450"/>
    </location>
</feature>
<dbReference type="InterPro" id="IPR017970">
    <property type="entry name" value="Homeobox_CS"/>
</dbReference>
<dbReference type="Gene3D" id="6.10.140.140">
    <property type="match status" value="1"/>
</dbReference>
<proteinExistence type="inferred from homology"/>
<feature type="compositionally biased region" description="Basic and acidic residues" evidence="8">
    <location>
        <begin position="143"/>
        <end position="159"/>
    </location>
</feature>
<evidence type="ECO:0000256" key="2">
    <source>
        <dbReference type="ARBA" id="ARBA00010341"/>
    </source>
</evidence>
<evidence type="ECO:0000256" key="5">
    <source>
        <dbReference type="ARBA" id="ARBA00023242"/>
    </source>
</evidence>
<dbReference type="EMBL" id="JANPWB010000011">
    <property type="protein sequence ID" value="KAJ1121759.1"/>
    <property type="molecule type" value="Genomic_DNA"/>
</dbReference>
<keyword evidence="12" id="KW-1185">Reference proteome</keyword>
<dbReference type="CDD" id="cd00086">
    <property type="entry name" value="homeodomain"/>
    <property type="match status" value="1"/>
</dbReference>
<evidence type="ECO:0000313" key="12">
    <source>
        <dbReference type="Proteomes" id="UP001066276"/>
    </source>
</evidence>
<evidence type="ECO:0000256" key="8">
    <source>
        <dbReference type="SAM" id="MobiDB-lite"/>
    </source>
</evidence>
<keyword evidence="3 6" id="KW-0238">DNA-binding</keyword>
<dbReference type="AlphaFoldDB" id="A0AAV7P4J0"/>
<dbReference type="PRINTS" id="PR00024">
    <property type="entry name" value="HOMEOBOX"/>
</dbReference>
<gene>
    <name evidence="11" type="ORF">NDU88_000278</name>
</gene>
<dbReference type="PROSITE" id="PS00027">
    <property type="entry name" value="HOMEOBOX_1"/>
    <property type="match status" value="1"/>
</dbReference>